<dbReference type="EMBL" id="JBHSNO010000016">
    <property type="protein sequence ID" value="MFC5591303.1"/>
    <property type="molecule type" value="Genomic_DNA"/>
</dbReference>
<dbReference type="Gene3D" id="6.10.340.10">
    <property type="match status" value="1"/>
</dbReference>
<comment type="subcellular location">
    <subcellularLocation>
        <location evidence="1">Cell membrane</location>
    </subcellularLocation>
</comment>
<keyword evidence="4 6" id="KW-0807">Transducer</keyword>
<evidence type="ECO:0000256" key="1">
    <source>
        <dbReference type="ARBA" id="ARBA00004236"/>
    </source>
</evidence>
<keyword evidence="12" id="KW-1185">Reference proteome</keyword>
<dbReference type="Pfam" id="PF00672">
    <property type="entry name" value="HAMP"/>
    <property type="match status" value="1"/>
</dbReference>
<dbReference type="SMART" id="SM00283">
    <property type="entry name" value="MA"/>
    <property type="match status" value="1"/>
</dbReference>
<evidence type="ECO:0000256" key="8">
    <source>
        <dbReference type="SAM" id="Phobius"/>
    </source>
</evidence>
<feature type="transmembrane region" description="Helical" evidence="8">
    <location>
        <begin position="12"/>
        <end position="34"/>
    </location>
</feature>
<dbReference type="RefSeq" id="WP_381438940.1">
    <property type="nucleotide sequence ID" value="NZ_JBHSNO010000016.1"/>
</dbReference>
<reference evidence="12" key="1">
    <citation type="journal article" date="2019" name="Int. J. Syst. Evol. Microbiol.">
        <title>The Global Catalogue of Microorganisms (GCM) 10K type strain sequencing project: providing services to taxonomists for standard genome sequencing and annotation.</title>
        <authorList>
            <consortium name="The Broad Institute Genomics Platform"/>
            <consortium name="The Broad Institute Genome Sequencing Center for Infectious Disease"/>
            <person name="Wu L."/>
            <person name="Ma J."/>
        </authorList>
    </citation>
    <scope>NUCLEOTIDE SEQUENCE [LARGE SCALE GENOMIC DNA]</scope>
    <source>
        <strain evidence="12">CGMCC 4.1434</strain>
    </source>
</reference>
<feature type="region of interest" description="Disordered" evidence="7">
    <location>
        <begin position="518"/>
        <end position="540"/>
    </location>
</feature>
<evidence type="ECO:0000313" key="12">
    <source>
        <dbReference type="Proteomes" id="UP001596109"/>
    </source>
</evidence>
<accession>A0ABW0TQV8</accession>
<keyword evidence="8" id="KW-1133">Transmembrane helix</keyword>
<evidence type="ECO:0000256" key="3">
    <source>
        <dbReference type="ARBA" id="ARBA00023136"/>
    </source>
</evidence>
<keyword evidence="3 8" id="KW-0472">Membrane</keyword>
<evidence type="ECO:0000259" key="9">
    <source>
        <dbReference type="PROSITE" id="PS50111"/>
    </source>
</evidence>
<dbReference type="Proteomes" id="UP001596109">
    <property type="component" value="Unassembled WGS sequence"/>
</dbReference>
<comment type="caution">
    <text evidence="11">The sequence shown here is derived from an EMBL/GenBank/DDBJ whole genome shotgun (WGS) entry which is preliminary data.</text>
</comment>
<dbReference type="SMART" id="SM00304">
    <property type="entry name" value="HAMP"/>
    <property type="match status" value="1"/>
</dbReference>
<proteinExistence type="inferred from homology"/>
<evidence type="ECO:0000313" key="11">
    <source>
        <dbReference type="EMBL" id="MFC5591303.1"/>
    </source>
</evidence>
<dbReference type="CDD" id="cd11386">
    <property type="entry name" value="MCP_signal"/>
    <property type="match status" value="1"/>
</dbReference>
<evidence type="ECO:0000256" key="7">
    <source>
        <dbReference type="SAM" id="MobiDB-lite"/>
    </source>
</evidence>
<dbReference type="Pfam" id="PF00015">
    <property type="entry name" value="MCPsignal"/>
    <property type="match status" value="1"/>
</dbReference>
<dbReference type="PROSITE" id="PS50111">
    <property type="entry name" value="CHEMOTAXIS_TRANSDUC_2"/>
    <property type="match status" value="1"/>
</dbReference>
<feature type="domain" description="HAMP" evidence="10">
    <location>
        <begin position="202"/>
        <end position="255"/>
    </location>
</feature>
<evidence type="ECO:0000256" key="2">
    <source>
        <dbReference type="ARBA" id="ARBA00022475"/>
    </source>
</evidence>
<feature type="domain" description="Methyl-accepting transducer" evidence="9">
    <location>
        <begin position="274"/>
        <end position="524"/>
    </location>
</feature>
<feature type="compositionally biased region" description="Low complexity" evidence="7">
    <location>
        <begin position="518"/>
        <end position="533"/>
    </location>
</feature>
<dbReference type="Gene3D" id="1.10.287.950">
    <property type="entry name" value="Methyl-accepting chemotaxis protein"/>
    <property type="match status" value="1"/>
</dbReference>
<dbReference type="PROSITE" id="PS50885">
    <property type="entry name" value="HAMP"/>
    <property type="match status" value="1"/>
</dbReference>
<comment type="similarity">
    <text evidence="5">Belongs to the methyl-accepting chemotaxis (MCP) protein family.</text>
</comment>
<dbReference type="InterPro" id="IPR003660">
    <property type="entry name" value="HAMP_dom"/>
</dbReference>
<keyword evidence="8" id="KW-0812">Transmembrane</keyword>
<dbReference type="SUPFAM" id="SSF58104">
    <property type="entry name" value="Methyl-accepting chemotaxis protein (MCP) signaling domain"/>
    <property type="match status" value="1"/>
</dbReference>
<evidence type="ECO:0000256" key="4">
    <source>
        <dbReference type="ARBA" id="ARBA00023224"/>
    </source>
</evidence>
<dbReference type="PANTHER" id="PTHR32089:SF112">
    <property type="entry name" value="LYSOZYME-LIKE PROTEIN-RELATED"/>
    <property type="match status" value="1"/>
</dbReference>
<dbReference type="CDD" id="cd06225">
    <property type="entry name" value="HAMP"/>
    <property type="match status" value="1"/>
</dbReference>
<organism evidence="11 12">
    <name type="scientific">Sporosarcina soli</name>
    <dbReference type="NCBI Taxonomy" id="334736"/>
    <lineage>
        <taxon>Bacteria</taxon>
        <taxon>Bacillati</taxon>
        <taxon>Bacillota</taxon>
        <taxon>Bacilli</taxon>
        <taxon>Bacillales</taxon>
        <taxon>Caryophanaceae</taxon>
        <taxon>Sporosarcina</taxon>
    </lineage>
</organism>
<gene>
    <name evidence="11" type="ORF">ACFPRA_20680</name>
</gene>
<dbReference type="InterPro" id="IPR004090">
    <property type="entry name" value="Chemotax_Me-accpt_rcpt"/>
</dbReference>
<dbReference type="PANTHER" id="PTHR32089">
    <property type="entry name" value="METHYL-ACCEPTING CHEMOTAXIS PROTEIN MCPB"/>
    <property type="match status" value="1"/>
</dbReference>
<evidence type="ECO:0000256" key="5">
    <source>
        <dbReference type="ARBA" id="ARBA00029447"/>
    </source>
</evidence>
<dbReference type="InterPro" id="IPR004089">
    <property type="entry name" value="MCPsignal_dom"/>
</dbReference>
<evidence type="ECO:0000259" key="10">
    <source>
        <dbReference type="PROSITE" id="PS50885"/>
    </source>
</evidence>
<keyword evidence="2" id="KW-1003">Cell membrane</keyword>
<evidence type="ECO:0000256" key="6">
    <source>
        <dbReference type="PROSITE-ProRule" id="PRU00284"/>
    </source>
</evidence>
<sequence length="560" mass="60966">MFQFKSIKTKLLSAFSIVIVLVILLGIYNISVVVKSNQNAEMIIEKELPLLIANEQMALTMANRISTARGYVLYGGDYKERFNAYTEQGKEYEAIIRGIRDSEEFDRLIEKTIAWRTMVDTEVFQEYDKGNEELARRNLQASTEMVREVMSGYEKMAKDSEATINEVEQSIIESGEATLRTVAIVTVLVILLSTAAALVTANSLSKPVRMVTDRMNRIASGDLSGEPLESRSKDEVGQLVNAINEMSGNTRQLVHDINIVSGSVTGQSEELTQSATEVKAATNQIATTMYELAEGAEMQANHAGDLAQSMEAFSHKVEEANEKGEQIHQSSEEVLTMTAEGSRLMQSSNEQMEKIDHIVQESVQKIHGLDEQAQEISKLVEVIKDIADQTNLLALNAAIEAARAGEHGKGFAVVAEEVKKLAEQVSLSVTDITGIVGSIQQESSSVADSLQVGYEEVTKGTEQIQITNKTFGQINHAVTEMAQHIQSVSENLADITAGSQEMGSAVEEIAAITEEAAAGVEQTSASSQQTSSSMEEVAGSAEQLAKLAEELNGLVQQFKL</sequence>
<protein>
    <submittedName>
        <fullName evidence="11">Methyl-accepting chemotaxis protein</fullName>
    </submittedName>
</protein>
<dbReference type="PRINTS" id="PR00260">
    <property type="entry name" value="CHEMTRNSDUCR"/>
</dbReference>
<name>A0ABW0TQV8_9BACL</name>